<keyword evidence="3" id="KW-1185">Reference proteome</keyword>
<evidence type="ECO:0008006" key="4">
    <source>
        <dbReference type="Google" id="ProtNLM"/>
    </source>
</evidence>
<dbReference type="AlphaFoldDB" id="A0A3M2S168"/>
<reference evidence="2 3" key="1">
    <citation type="submission" date="2017-06" db="EMBL/GenBank/DDBJ databases">
        <title>Comparative genomic analysis of Ambrosia Fusariam Clade fungi.</title>
        <authorList>
            <person name="Stajich J.E."/>
            <person name="Carrillo J."/>
            <person name="Kijimoto T."/>
            <person name="Eskalen A."/>
            <person name="O'Donnell K."/>
            <person name="Kasson M."/>
        </authorList>
    </citation>
    <scope>NUCLEOTIDE SEQUENCE [LARGE SCALE GENOMIC DNA]</scope>
    <source>
        <strain evidence="2">UCR3666</strain>
    </source>
</reference>
<sequence length="459" mass="51405">MSAVALPRRFYSLLWLAILLAVVIFFVSFRDDAWSSIPSPPKSWRIPFTTDDGVLSSWKGSSGNSDKGNNSKGTYKGRKANEPLRIALVESSGTHDEVAAAMLHAFGNYENSQLDAYFANQRFNMREIMDNFTLAANVTINKFDKFAGAMTSDPRPHILVSTTCEFDLDRGTDPVVDLLNHGETFLFCTIHHADRWAQGKYVSTVRGWAERGLVDFVGLSQHTLDFLVKETVPKWHSVANLTTRVIPPVYPVQVPEANPNDAISLAMQGDYSSGRRDYNGIFNHLGSVIRKANETTDNHEPEEVVLHVIGHGTQPEVPEHVKNNIFFDSGLSYPDFYALLSRSFSIIPGFASDTYYDRKASSTIPASLIAGAPIVANEELLNAYTYLPKEVTWVARPGEGEMDTIERVIADKDGFIKRRQRVRDLNKKLMADNQKNCNEWMELGESKVKAYAEAQKQDK</sequence>
<evidence type="ECO:0000313" key="2">
    <source>
        <dbReference type="EMBL" id="RMJ11303.1"/>
    </source>
</evidence>
<name>A0A3M2S168_9HYPO</name>
<protein>
    <recommendedName>
        <fullName evidence="4">Glycosyl transferase family 1 domain-containing protein</fullName>
    </recommendedName>
</protein>
<dbReference type="OrthoDB" id="549336at2759"/>
<organism evidence="2 3">
    <name type="scientific">Fusarium kuroshium</name>
    <dbReference type="NCBI Taxonomy" id="2010991"/>
    <lineage>
        <taxon>Eukaryota</taxon>
        <taxon>Fungi</taxon>
        <taxon>Dikarya</taxon>
        <taxon>Ascomycota</taxon>
        <taxon>Pezizomycotina</taxon>
        <taxon>Sordariomycetes</taxon>
        <taxon>Hypocreomycetidae</taxon>
        <taxon>Hypocreales</taxon>
        <taxon>Nectriaceae</taxon>
        <taxon>Fusarium</taxon>
        <taxon>Fusarium solani species complex</taxon>
    </lineage>
</organism>
<feature type="compositionally biased region" description="Low complexity" evidence="1">
    <location>
        <begin position="57"/>
        <end position="73"/>
    </location>
</feature>
<dbReference type="EMBL" id="NKUJ01000171">
    <property type="protein sequence ID" value="RMJ11303.1"/>
    <property type="molecule type" value="Genomic_DNA"/>
</dbReference>
<feature type="region of interest" description="Disordered" evidence="1">
    <location>
        <begin position="57"/>
        <end position="77"/>
    </location>
</feature>
<evidence type="ECO:0000313" key="3">
    <source>
        <dbReference type="Proteomes" id="UP000277212"/>
    </source>
</evidence>
<evidence type="ECO:0000256" key="1">
    <source>
        <dbReference type="SAM" id="MobiDB-lite"/>
    </source>
</evidence>
<comment type="caution">
    <text evidence="2">The sequence shown here is derived from an EMBL/GenBank/DDBJ whole genome shotgun (WGS) entry which is preliminary data.</text>
</comment>
<gene>
    <name evidence="2" type="ORF">CDV36_009054</name>
</gene>
<accession>A0A3M2S168</accession>
<dbReference type="Proteomes" id="UP000277212">
    <property type="component" value="Unassembled WGS sequence"/>
</dbReference>
<proteinExistence type="predicted"/>